<dbReference type="GeneID" id="9058595"/>
<feature type="domain" description="FHA" evidence="3">
    <location>
        <begin position="35"/>
        <end position="93"/>
    </location>
</feature>
<dbReference type="SUPFAM" id="SSF57997">
    <property type="entry name" value="Tropomyosin"/>
    <property type="match status" value="1"/>
</dbReference>
<dbReference type="PROSITE" id="PS50006">
    <property type="entry name" value="FHA_DOMAIN"/>
    <property type="match status" value="1"/>
</dbReference>
<evidence type="ECO:0000313" key="4">
    <source>
        <dbReference type="EMBL" id="EER19931.1"/>
    </source>
</evidence>
<dbReference type="AlphaFoldDB" id="C5K6L1"/>
<dbReference type="RefSeq" id="XP_002788135.1">
    <property type="nucleotide sequence ID" value="XM_002788089.1"/>
</dbReference>
<organism evidence="5">
    <name type="scientific">Perkinsus marinus (strain ATCC 50983 / TXsc)</name>
    <dbReference type="NCBI Taxonomy" id="423536"/>
    <lineage>
        <taxon>Eukaryota</taxon>
        <taxon>Sar</taxon>
        <taxon>Alveolata</taxon>
        <taxon>Perkinsozoa</taxon>
        <taxon>Perkinsea</taxon>
        <taxon>Perkinsida</taxon>
        <taxon>Perkinsidae</taxon>
        <taxon>Perkinsus</taxon>
    </lineage>
</organism>
<dbReference type="Proteomes" id="UP000007800">
    <property type="component" value="Unassembled WGS sequence"/>
</dbReference>
<proteinExistence type="predicted"/>
<dbReference type="OrthoDB" id="409468at2759"/>
<evidence type="ECO:0000259" key="3">
    <source>
        <dbReference type="PROSITE" id="PS50006"/>
    </source>
</evidence>
<dbReference type="InParanoid" id="C5K6L1"/>
<sequence length="404" mass="44730">MVDTALSQQQQALLLEPTPDLVGEKSWVVHNGEKKTIGRKAECDIVVNDTIVSGQHCTVGLSILSTQERQGDGIVISVEDKSTNGTLINGEKVGKGKIRYAQVGDVISLGKPKITSQGEHCYAASYKLRMVMLDSMGRWQEKENIKNANSEGSSTDAPVGSPRSAVHSEAITTREALGSVPRLRNFPVNGKRAREPPTGARRREGKTSSAAAMAAAHREEQLRAQLASVEEARRKEESRATELEIRVRVNEERLRALTEQLEEARKGKDRFQAENADLQNQIAELTIRGKQLEAAAESKERAWQDSQREAGMRNEEMESLRAEAYEAAARARDVTRRLRDVKRSYDTTVEANRKLMEYSTELKERVDGLQAALVTSSSSVGALQNAIQHLFDVSREHDGQETAK</sequence>
<dbReference type="InterPro" id="IPR000253">
    <property type="entry name" value="FHA_dom"/>
</dbReference>
<dbReference type="EMBL" id="GG670888">
    <property type="protein sequence ID" value="EER19931.1"/>
    <property type="molecule type" value="Genomic_DNA"/>
</dbReference>
<dbReference type="OMA" id="SYKLRMV"/>
<dbReference type="Pfam" id="PF00498">
    <property type="entry name" value="FHA"/>
    <property type="match status" value="1"/>
</dbReference>
<dbReference type="SUPFAM" id="SSF49879">
    <property type="entry name" value="SMAD/FHA domain"/>
    <property type="match status" value="1"/>
</dbReference>
<accession>C5K6L1</accession>
<gene>
    <name evidence="4" type="ORF">Pmar_PMAR006825</name>
</gene>
<evidence type="ECO:0000256" key="1">
    <source>
        <dbReference type="SAM" id="Coils"/>
    </source>
</evidence>
<keyword evidence="5" id="KW-1185">Reference proteome</keyword>
<feature type="coiled-coil region" evidence="1">
    <location>
        <begin position="219"/>
        <end position="302"/>
    </location>
</feature>
<reference evidence="4 5" key="1">
    <citation type="submission" date="2008-07" db="EMBL/GenBank/DDBJ databases">
        <authorList>
            <person name="El-Sayed N."/>
            <person name="Caler E."/>
            <person name="Inman J."/>
            <person name="Amedeo P."/>
            <person name="Hass B."/>
            <person name="Wortman J."/>
        </authorList>
    </citation>
    <scope>NUCLEOTIDE SEQUENCE [LARGE SCALE GENOMIC DNA]</scope>
    <source>
        <strain evidence="5">ATCC 50983 / TXsc</strain>
    </source>
</reference>
<dbReference type="SMART" id="SM00240">
    <property type="entry name" value="FHA"/>
    <property type="match status" value="1"/>
</dbReference>
<protein>
    <recommendedName>
        <fullName evidence="3">FHA domain-containing protein</fullName>
    </recommendedName>
</protein>
<dbReference type="Gene3D" id="2.60.200.20">
    <property type="match status" value="1"/>
</dbReference>
<feature type="region of interest" description="Disordered" evidence="2">
    <location>
        <begin position="186"/>
        <end position="212"/>
    </location>
</feature>
<evidence type="ECO:0000256" key="2">
    <source>
        <dbReference type="SAM" id="MobiDB-lite"/>
    </source>
</evidence>
<keyword evidence="1" id="KW-0175">Coiled coil</keyword>
<dbReference type="InterPro" id="IPR008984">
    <property type="entry name" value="SMAD_FHA_dom_sf"/>
</dbReference>
<evidence type="ECO:0000313" key="5">
    <source>
        <dbReference type="Proteomes" id="UP000007800"/>
    </source>
</evidence>
<name>C5K6L1_PERM5</name>